<dbReference type="Pfam" id="PF03323">
    <property type="entry name" value="GerA"/>
    <property type="match status" value="1"/>
</dbReference>
<feature type="transmembrane region" description="Helical" evidence="4">
    <location>
        <begin position="450"/>
        <end position="473"/>
    </location>
</feature>
<reference evidence="5 6" key="1">
    <citation type="submission" date="2018-05" db="EMBL/GenBank/DDBJ databases">
        <title>Paenibacillus flagellatus sp. nov., isolated from selenium mineral soil.</title>
        <authorList>
            <person name="Dai X."/>
        </authorList>
    </citation>
    <scope>NUCLEOTIDE SEQUENCE [LARGE SCALE GENOMIC DNA]</scope>
    <source>
        <strain evidence="5 6">DXL2</strain>
    </source>
</reference>
<feature type="region of interest" description="Disordered" evidence="3">
    <location>
        <begin position="517"/>
        <end position="537"/>
    </location>
</feature>
<dbReference type="GO" id="GO:0016020">
    <property type="term" value="C:membrane"/>
    <property type="evidence" value="ECO:0007669"/>
    <property type="project" value="InterPro"/>
</dbReference>
<evidence type="ECO:0000256" key="4">
    <source>
        <dbReference type="SAM" id="Phobius"/>
    </source>
</evidence>
<keyword evidence="6" id="KW-1185">Reference proteome</keyword>
<dbReference type="InterPro" id="IPR050768">
    <property type="entry name" value="UPF0353/GerABKA_families"/>
</dbReference>
<dbReference type="PANTHER" id="PTHR22550:SF5">
    <property type="entry name" value="LEUCINE ZIPPER PROTEIN 4"/>
    <property type="match status" value="1"/>
</dbReference>
<dbReference type="Proteomes" id="UP000247476">
    <property type="component" value="Unassembled WGS sequence"/>
</dbReference>
<feature type="transmembrane region" description="Helical" evidence="4">
    <location>
        <begin position="419"/>
        <end position="438"/>
    </location>
</feature>
<dbReference type="AlphaFoldDB" id="A0A2V5K6R9"/>
<comment type="caution">
    <text evidence="5">The sequence shown here is derived from an EMBL/GenBank/DDBJ whole genome shotgun (WGS) entry which is preliminary data.</text>
</comment>
<feature type="compositionally biased region" description="Basic and acidic residues" evidence="3">
    <location>
        <begin position="87"/>
        <end position="109"/>
    </location>
</feature>
<evidence type="ECO:0000256" key="3">
    <source>
        <dbReference type="SAM" id="MobiDB-lite"/>
    </source>
</evidence>
<dbReference type="GO" id="GO:0009847">
    <property type="term" value="P:spore germination"/>
    <property type="evidence" value="ECO:0007669"/>
    <property type="project" value="InterPro"/>
</dbReference>
<feature type="region of interest" description="Disordered" evidence="3">
    <location>
        <begin position="73"/>
        <end position="109"/>
    </location>
</feature>
<keyword evidence="2 4" id="KW-0472">Membrane</keyword>
<evidence type="ECO:0000256" key="2">
    <source>
        <dbReference type="ARBA" id="ARBA00023136"/>
    </source>
</evidence>
<evidence type="ECO:0000313" key="5">
    <source>
        <dbReference type="EMBL" id="PYI55139.1"/>
    </source>
</evidence>
<dbReference type="InterPro" id="IPR004995">
    <property type="entry name" value="Spore_Ger"/>
</dbReference>
<name>A0A2V5K6R9_9BACL</name>
<dbReference type="RefSeq" id="WP_110840132.1">
    <property type="nucleotide sequence ID" value="NZ_QJVJ01000004.1"/>
</dbReference>
<protein>
    <submittedName>
        <fullName evidence="5">Spore germination protein</fullName>
    </submittedName>
</protein>
<sequence length="537" mass="59315">MNETDRRTSCPPSPLSGDLADDVEAVRRAFGNSEDLIWKYASSGEWRIVLMYIEGLVNSDFIHSAILTPFLRKKTENGGGRNGGGDESDRERGGGLERSRERERETDAIPDRLGQLREEVLSAGDVGTIRDTDALCHYLLAGDAIVLMEGCKEGLRIGAAGGETRSVGEPMTQSVVRGPMDAFTENIRTNTSLLRRRIKDPALRIELRQIGSITHTEVAVVYVDRVADPSIVREVHRRLDRIEIDGILEGGYIEEFIQDRTLSPFPTVYNSERPDTIAAGLLEGRVAIVVDGTPFVLLVPALFVHFFQSAEDYYQRADISTLLRMIRFLSFFIVMLAPSFYIAVTTFHQEMIPTSLLINLAAQREGVPFPALIEAILMELTYEILREAGVRMPRTVGQAVSIVGTLVIGQAAVEAGIVSAAMVIIVSITAISSFVIPAPGMSISVRMIRFVLMVLAAAFGFFGILVGLVPIMLHLSGLRSFGVPYMTPFGPFSLRDQKDTMFRMPWPFMRKRPVGIPSERAVKRQKGPQAGQRRNGD</sequence>
<evidence type="ECO:0000313" key="6">
    <source>
        <dbReference type="Proteomes" id="UP000247476"/>
    </source>
</evidence>
<accession>A0A2V5K6R9</accession>
<dbReference type="PIRSF" id="PIRSF005690">
    <property type="entry name" value="GerBA"/>
    <property type="match status" value="1"/>
</dbReference>
<evidence type="ECO:0000256" key="1">
    <source>
        <dbReference type="ARBA" id="ARBA00005278"/>
    </source>
</evidence>
<feature type="transmembrane region" description="Helical" evidence="4">
    <location>
        <begin position="328"/>
        <end position="347"/>
    </location>
</feature>
<keyword evidence="4" id="KW-1133">Transmembrane helix</keyword>
<gene>
    <name evidence="5" type="ORF">DLM86_11480</name>
</gene>
<feature type="transmembrane region" description="Helical" evidence="4">
    <location>
        <begin position="286"/>
        <end position="307"/>
    </location>
</feature>
<dbReference type="EMBL" id="QJVJ01000004">
    <property type="protein sequence ID" value="PYI55139.1"/>
    <property type="molecule type" value="Genomic_DNA"/>
</dbReference>
<comment type="similarity">
    <text evidence="1">Belongs to the GerABKA family.</text>
</comment>
<proteinExistence type="inferred from homology"/>
<dbReference type="PANTHER" id="PTHR22550">
    <property type="entry name" value="SPORE GERMINATION PROTEIN"/>
    <property type="match status" value="1"/>
</dbReference>
<keyword evidence="4" id="KW-0812">Transmembrane</keyword>
<organism evidence="5 6">
    <name type="scientific">Paenibacillus flagellatus</name>
    <dbReference type="NCBI Taxonomy" id="2211139"/>
    <lineage>
        <taxon>Bacteria</taxon>
        <taxon>Bacillati</taxon>
        <taxon>Bacillota</taxon>
        <taxon>Bacilli</taxon>
        <taxon>Bacillales</taxon>
        <taxon>Paenibacillaceae</taxon>
        <taxon>Paenibacillus</taxon>
    </lineage>
</organism>
<dbReference type="OrthoDB" id="1726708at2"/>